<dbReference type="GO" id="GO:0000981">
    <property type="term" value="F:DNA-binding transcription factor activity, RNA polymerase II-specific"/>
    <property type="evidence" value="ECO:0007669"/>
    <property type="project" value="InterPro"/>
</dbReference>
<keyword evidence="4" id="KW-0238">DNA-binding</keyword>
<evidence type="ECO:0000313" key="10">
    <source>
        <dbReference type="Proteomes" id="UP000319257"/>
    </source>
</evidence>
<dbReference type="CDD" id="cd00067">
    <property type="entry name" value="GAL4"/>
    <property type="match status" value="1"/>
</dbReference>
<evidence type="ECO:0000256" key="7">
    <source>
        <dbReference type="SAM" id="MobiDB-lite"/>
    </source>
</evidence>
<feature type="region of interest" description="Disordered" evidence="7">
    <location>
        <begin position="38"/>
        <end position="62"/>
    </location>
</feature>
<dbReference type="GO" id="GO:0005634">
    <property type="term" value="C:nucleus"/>
    <property type="evidence" value="ECO:0007669"/>
    <property type="project" value="UniProtKB-SubCell"/>
</dbReference>
<evidence type="ECO:0000256" key="6">
    <source>
        <dbReference type="ARBA" id="ARBA00023242"/>
    </source>
</evidence>
<name>A0A507B6K0_9PEZI</name>
<keyword evidence="6" id="KW-0539">Nucleus</keyword>
<feature type="compositionally biased region" description="Polar residues" evidence="7">
    <location>
        <begin position="40"/>
        <end position="55"/>
    </location>
</feature>
<keyword evidence="3" id="KW-0805">Transcription regulation</keyword>
<dbReference type="GO" id="GO:0008270">
    <property type="term" value="F:zinc ion binding"/>
    <property type="evidence" value="ECO:0007669"/>
    <property type="project" value="InterPro"/>
</dbReference>
<keyword evidence="10" id="KW-1185">Reference proteome</keyword>
<accession>A0A507B6K0</accession>
<feature type="compositionally biased region" description="Low complexity" evidence="7">
    <location>
        <begin position="438"/>
        <end position="452"/>
    </location>
</feature>
<dbReference type="GeneID" id="41974101"/>
<evidence type="ECO:0000259" key="8">
    <source>
        <dbReference type="PROSITE" id="PS50048"/>
    </source>
</evidence>
<dbReference type="InterPro" id="IPR001138">
    <property type="entry name" value="Zn2Cys6_DnaBD"/>
</dbReference>
<sequence>MASYERRSAVCIRCSEIKQGCRGGIPCERCTRLSLPCRPRNSSDSPPCRDNSLTIGNEPAQQPKARIRRVQTGCLTCKKRKKKCDERKPQCGDCRRLCMECTWPTEKALAKKSNDWVHEAWPGVRSVTSVTPPSLPISRSRSISRSDGSSSTSNLDFNIADALCQMSSTADTTVASEAGQPQDLGDMSVTAAPLQDLAWSLASDSTWLDILPQTPSIVSAPSPPESMSLPHPSLCLYTPSIVPDLTSPYDKALLNHYSTIVAPVLSRSPNPDANPYLGHLLPMALSNQLVLHCVLALSATHWQRLQPRMRDRALFHQGRATQSLARLLSHVDANLDIALVSCLLLCMAELFDGTSSGWELHLQGAKRMFTTLRRRQKADQLQRGSSNSGKQLAGGHYKFLVVLTRFLDSAATTSTCKPPLIDERCAPADSTSPVMDFSSSTSGGPSSSSGPSSGSGGRGESSGAGEDAAVYGIPKELFHLVDRVNELASKRGTRVDEASEAAFRREAARVRSQLDNWAYDYGGISGAVASLSGGSGNGRSNDDCLHATTAYEWALRLRLHQITEGYSIRDRAVAECVEHILASAQRVRYGSPLESCLLFPLVMAGGACDGLEQRMVIQDRLMVMERTCGFGYIHQSRELVETVWSRRDGAATGEARVNWARIRYEEMGGLALF</sequence>
<feature type="region of interest" description="Disordered" evidence="7">
    <location>
        <begin position="128"/>
        <end position="152"/>
    </location>
</feature>
<feature type="domain" description="Zn(2)-C6 fungal-type" evidence="8">
    <location>
        <begin position="73"/>
        <end position="103"/>
    </location>
</feature>
<dbReference type="PROSITE" id="PS50048">
    <property type="entry name" value="ZN2_CY6_FUNGAL_2"/>
    <property type="match status" value="1"/>
</dbReference>
<dbReference type="InterPro" id="IPR036864">
    <property type="entry name" value="Zn2-C6_fun-type_DNA-bd_sf"/>
</dbReference>
<evidence type="ECO:0000256" key="1">
    <source>
        <dbReference type="ARBA" id="ARBA00004123"/>
    </source>
</evidence>
<gene>
    <name evidence="9" type="ORF">E0L32_006654</name>
</gene>
<evidence type="ECO:0000256" key="3">
    <source>
        <dbReference type="ARBA" id="ARBA00023015"/>
    </source>
</evidence>
<organism evidence="9 10">
    <name type="scientific">Thyridium curvatum</name>
    <dbReference type="NCBI Taxonomy" id="1093900"/>
    <lineage>
        <taxon>Eukaryota</taxon>
        <taxon>Fungi</taxon>
        <taxon>Dikarya</taxon>
        <taxon>Ascomycota</taxon>
        <taxon>Pezizomycotina</taxon>
        <taxon>Sordariomycetes</taxon>
        <taxon>Sordariomycetidae</taxon>
        <taxon>Thyridiales</taxon>
        <taxon>Thyridiaceae</taxon>
        <taxon>Thyridium</taxon>
    </lineage>
</organism>
<dbReference type="EMBL" id="SKBQ01000038">
    <property type="protein sequence ID" value="TPX13009.1"/>
    <property type="molecule type" value="Genomic_DNA"/>
</dbReference>
<feature type="region of interest" description="Disordered" evidence="7">
    <location>
        <begin position="418"/>
        <end position="466"/>
    </location>
</feature>
<dbReference type="RefSeq" id="XP_030994720.1">
    <property type="nucleotide sequence ID" value="XM_031141310.1"/>
</dbReference>
<dbReference type="Pfam" id="PF00172">
    <property type="entry name" value="Zn_clus"/>
    <property type="match status" value="1"/>
</dbReference>
<dbReference type="Pfam" id="PF11951">
    <property type="entry name" value="Fungal_trans_2"/>
    <property type="match status" value="1"/>
</dbReference>
<dbReference type="InterPro" id="IPR021858">
    <property type="entry name" value="Fun_TF"/>
</dbReference>
<proteinExistence type="predicted"/>
<keyword evidence="2" id="KW-0862">Zinc</keyword>
<dbReference type="Gene3D" id="4.10.240.10">
    <property type="entry name" value="Zn(2)-C6 fungal-type DNA-binding domain"/>
    <property type="match status" value="1"/>
</dbReference>
<dbReference type="SMART" id="SM00066">
    <property type="entry name" value="GAL4"/>
    <property type="match status" value="2"/>
</dbReference>
<evidence type="ECO:0000256" key="2">
    <source>
        <dbReference type="ARBA" id="ARBA00022833"/>
    </source>
</evidence>
<protein>
    <recommendedName>
        <fullName evidence="8">Zn(2)-C6 fungal-type domain-containing protein</fullName>
    </recommendedName>
</protein>
<dbReference type="SUPFAM" id="SSF57701">
    <property type="entry name" value="Zn2/Cys6 DNA-binding domain"/>
    <property type="match status" value="1"/>
</dbReference>
<keyword evidence="5" id="KW-0804">Transcription</keyword>
<reference evidence="9 10" key="1">
    <citation type="submission" date="2019-06" db="EMBL/GenBank/DDBJ databases">
        <title>Draft genome sequence of the filamentous fungus Phialemoniopsis curvata isolated from diesel fuel.</title>
        <authorList>
            <person name="Varaljay V.A."/>
            <person name="Lyon W.J."/>
            <person name="Crouch A.L."/>
            <person name="Drake C.E."/>
            <person name="Hollomon J.M."/>
            <person name="Nadeau L.J."/>
            <person name="Nunn H.S."/>
            <person name="Stevenson B.S."/>
            <person name="Bojanowski C.L."/>
            <person name="Crookes-Goodson W.J."/>
        </authorList>
    </citation>
    <scope>NUCLEOTIDE SEQUENCE [LARGE SCALE GENOMIC DNA]</scope>
    <source>
        <strain evidence="9 10">D216</strain>
    </source>
</reference>
<dbReference type="PROSITE" id="PS00463">
    <property type="entry name" value="ZN2_CY6_FUNGAL_1"/>
    <property type="match status" value="1"/>
</dbReference>
<dbReference type="PANTHER" id="PTHR37534:SF46">
    <property type="entry name" value="ZN(II)2CYS6 TRANSCRIPTION FACTOR (EUROFUNG)"/>
    <property type="match status" value="1"/>
</dbReference>
<dbReference type="InParanoid" id="A0A507B6K0"/>
<feature type="compositionally biased region" description="Low complexity" evidence="7">
    <location>
        <begin position="136"/>
        <end position="152"/>
    </location>
</feature>
<dbReference type="PANTHER" id="PTHR37534">
    <property type="entry name" value="TRANSCRIPTIONAL ACTIVATOR PROTEIN UGA3"/>
    <property type="match status" value="1"/>
</dbReference>
<dbReference type="GO" id="GO:0003677">
    <property type="term" value="F:DNA binding"/>
    <property type="evidence" value="ECO:0007669"/>
    <property type="project" value="UniProtKB-KW"/>
</dbReference>
<comment type="subcellular location">
    <subcellularLocation>
        <location evidence="1">Nucleus</location>
    </subcellularLocation>
</comment>
<comment type="caution">
    <text evidence="9">The sequence shown here is derived from an EMBL/GenBank/DDBJ whole genome shotgun (WGS) entry which is preliminary data.</text>
</comment>
<dbReference type="Proteomes" id="UP000319257">
    <property type="component" value="Unassembled WGS sequence"/>
</dbReference>
<evidence type="ECO:0000256" key="5">
    <source>
        <dbReference type="ARBA" id="ARBA00023163"/>
    </source>
</evidence>
<evidence type="ECO:0000313" key="9">
    <source>
        <dbReference type="EMBL" id="TPX13009.1"/>
    </source>
</evidence>
<dbReference type="AlphaFoldDB" id="A0A507B6K0"/>
<dbReference type="OrthoDB" id="3509362at2759"/>
<evidence type="ECO:0000256" key="4">
    <source>
        <dbReference type="ARBA" id="ARBA00023125"/>
    </source>
</evidence>
<dbReference type="STRING" id="1093900.A0A507B6K0"/>
<feature type="compositionally biased region" description="Gly residues" evidence="7">
    <location>
        <begin position="453"/>
        <end position="462"/>
    </location>
</feature>